<dbReference type="AlphaFoldDB" id="A0A370GWG2"/>
<gene>
    <name evidence="2" type="ORF">DFR59_101677</name>
</gene>
<dbReference type="Proteomes" id="UP000255326">
    <property type="component" value="Unassembled WGS sequence"/>
</dbReference>
<evidence type="ECO:0000256" key="1">
    <source>
        <dbReference type="SAM" id="Phobius"/>
    </source>
</evidence>
<reference evidence="2 3" key="1">
    <citation type="submission" date="2018-07" db="EMBL/GenBank/DDBJ databases">
        <title>Genomic Encyclopedia of Type Strains, Phase IV (KMG-IV): sequencing the most valuable type-strain genomes for metagenomic binning, comparative biology and taxonomic classification.</title>
        <authorList>
            <person name="Goeker M."/>
        </authorList>
    </citation>
    <scope>NUCLEOTIDE SEQUENCE [LARGE SCALE GENOMIC DNA]</scope>
    <source>
        <strain evidence="2 3">DSM 25281</strain>
    </source>
</reference>
<dbReference type="EMBL" id="QQAY01000001">
    <property type="protein sequence ID" value="RDI48008.1"/>
    <property type="molecule type" value="Genomic_DNA"/>
</dbReference>
<name>A0A370GWG2_9BACI</name>
<evidence type="ECO:0000313" key="3">
    <source>
        <dbReference type="Proteomes" id="UP000255326"/>
    </source>
</evidence>
<sequence>MFNLGKKITTLFWLAIIALGATTIYTSLLVQQGLQTKKMIKKIYTHTVGSLPQ</sequence>
<accession>A0A370GWG2</accession>
<protein>
    <submittedName>
        <fullName evidence="2">Uncharacterized protein</fullName>
    </submittedName>
</protein>
<dbReference type="OrthoDB" id="2913343at2"/>
<keyword evidence="1" id="KW-0812">Transmembrane</keyword>
<keyword evidence="1" id="KW-1133">Transmembrane helix</keyword>
<evidence type="ECO:0000313" key="2">
    <source>
        <dbReference type="EMBL" id="RDI48008.1"/>
    </source>
</evidence>
<comment type="caution">
    <text evidence="2">The sequence shown here is derived from an EMBL/GenBank/DDBJ whole genome shotgun (WGS) entry which is preliminary data.</text>
</comment>
<dbReference type="RefSeq" id="WP_158538300.1">
    <property type="nucleotide sequence ID" value="NZ_QQAY01000001.1"/>
</dbReference>
<keyword evidence="3" id="KW-1185">Reference proteome</keyword>
<keyword evidence="1" id="KW-0472">Membrane</keyword>
<organism evidence="2 3">
    <name type="scientific">Falsibacillus pallidus</name>
    <dbReference type="NCBI Taxonomy" id="493781"/>
    <lineage>
        <taxon>Bacteria</taxon>
        <taxon>Bacillati</taxon>
        <taxon>Bacillota</taxon>
        <taxon>Bacilli</taxon>
        <taxon>Bacillales</taxon>
        <taxon>Bacillaceae</taxon>
        <taxon>Falsibacillus</taxon>
    </lineage>
</organism>
<proteinExistence type="predicted"/>
<feature type="transmembrane region" description="Helical" evidence="1">
    <location>
        <begin position="12"/>
        <end position="30"/>
    </location>
</feature>